<dbReference type="InterPro" id="IPR004107">
    <property type="entry name" value="Integrase_SAM-like_N"/>
</dbReference>
<feature type="domain" description="Tyr recombinase" evidence="5">
    <location>
        <begin position="141"/>
        <end position="334"/>
    </location>
</feature>
<evidence type="ECO:0000256" key="3">
    <source>
        <dbReference type="ARBA" id="ARBA00023172"/>
    </source>
</evidence>
<dbReference type="AlphaFoldDB" id="A0A382KTY0"/>
<keyword evidence="2" id="KW-0238">DNA-binding</keyword>
<name>A0A382KTY0_9ZZZZ</name>
<dbReference type="EMBL" id="UINC01082721">
    <property type="protein sequence ID" value="SVC27749.1"/>
    <property type="molecule type" value="Genomic_DNA"/>
</dbReference>
<feature type="region of interest" description="Disordered" evidence="4">
    <location>
        <begin position="1"/>
        <end position="25"/>
    </location>
</feature>
<dbReference type="Gene3D" id="1.10.443.10">
    <property type="entry name" value="Intergrase catalytic core"/>
    <property type="match status" value="1"/>
</dbReference>
<evidence type="ECO:0000259" key="5">
    <source>
        <dbReference type="PROSITE" id="PS51898"/>
    </source>
</evidence>
<evidence type="ECO:0008006" key="8">
    <source>
        <dbReference type="Google" id="ProtNLM"/>
    </source>
</evidence>
<feature type="compositionally biased region" description="Basic and acidic residues" evidence="4">
    <location>
        <begin position="1"/>
        <end position="14"/>
    </location>
</feature>
<dbReference type="PROSITE" id="PS51900">
    <property type="entry name" value="CB"/>
    <property type="match status" value="1"/>
</dbReference>
<reference evidence="7" key="1">
    <citation type="submission" date="2018-05" db="EMBL/GenBank/DDBJ databases">
        <authorList>
            <person name="Lanie J.A."/>
            <person name="Ng W.-L."/>
            <person name="Kazmierczak K.M."/>
            <person name="Andrzejewski T.M."/>
            <person name="Davidsen T.M."/>
            <person name="Wayne K.J."/>
            <person name="Tettelin H."/>
            <person name="Glass J.I."/>
            <person name="Rusch D."/>
            <person name="Podicherti R."/>
            <person name="Tsui H.-C.T."/>
            <person name="Winkler M.E."/>
        </authorList>
    </citation>
    <scope>NUCLEOTIDE SEQUENCE</scope>
</reference>
<keyword evidence="1" id="KW-0229">DNA integration</keyword>
<organism evidence="7">
    <name type="scientific">marine metagenome</name>
    <dbReference type="NCBI Taxonomy" id="408172"/>
    <lineage>
        <taxon>unclassified sequences</taxon>
        <taxon>metagenomes</taxon>
        <taxon>ecological metagenomes</taxon>
    </lineage>
</organism>
<protein>
    <recommendedName>
        <fullName evidence="8">Tyr recombinase domain-containing protein</fullName>
    </recommendedName>
</protein>
<dbReference type="Pfam" id="PF00589">
    <property type="entry name" value="Phage_integrase"/>
    <property type="match status" value="1"/>
</dbReference>
<dbReference type="GO" id="GO:0006310">
    <property type="term" value="P:DNA recombination"/>
    <property type="evidence" value="ECO:0007669"/>
    <property type="project" value="UniProtKB-KW"/>
</dbReference>
<accession>A0A382KTY0</accession>
<evidence type="ECO:0000256" key="1">
    <source>
        <dbReference type="ARBA" id="ARBA00022908"/>
    </source>
</evidence>
<dbReference type="GO" id="GO:0003677">
    <property type="term" value="F:DNA binding"/>
    <property type="evidence" value="ECO:0007669"/>
    <property type="project" value="UniProtKB-KW"/>
</dbReference>
<dbReference type="InterPro" id="IPR002104">
    <property type="entry name" value="Integrase_catalytic"/>
</dbReference>
<dbReference type="Gene3D" id="1.10.150.130">
    <property type="match status" value="1"/>
</dbReference>
<sequence length="351" mass="39403">MAHSELPEDRHVESDQSGAEESDTLSPVVREWLESLGLFEDKAPPTIRQYSQAIRRVMYVAEVDPKSFGPASLNQLELTDLVREMRRQDGAKGGFSKSTLEQTLAALKSFYAFCKDQGLATDIPNIDRIRKLARVQFGVQQDPEFYSQSEVGRLFAEAGSEAGKHHRVRWASRDLAMCGFLAVLGLRSAELLDAEMNWIRDESDAPARYMFDVVGKKGLKRRLPLSDELFRANERWQAERIERFGPTRSTDPLFVTNSGNTFTYQQLLYWLRLLNDHAGLRRRTPHSLRHTAGVQLAAERVPLNVVQALLGHATITTTGIYMEIAGGELVETLGLSRSNSLLGQALEEAGR</sequence>
<dbReference type="InterPro" id="IPR013762">
    <property type="entry name" value="Integrase-like_cat_sf"/>
</dbReference>
<evidence type="ECO:0000256" key="2">
    <source>
        <dbReference type="ARBA" id="ARBA00023125"/>
    </source>
</evidence>
<dbReference type="InterPro" id="IPR010998">
    <property type="entry name" value="Integrase_recombinase_N"/>
</dbReference>
<gene>
    <name evidence="7" type="ORF">METZ01_LOCUS280603</name>
</gene>
<dbReference type="SUPFAM" id="SSF56349">
    <property type="entry name" value="DNA breaking-rejoining enzymes"/>
    <property type="match status" value="1"/>
</dbReference>
<dbReference type="InterPro" id="IPR011010">
    <property type="entry name" value="DNA_brk_join_enz"/>
</dbReference>
<dbReference type="PANTHER" id="PTHR30349">
    <property type="entry name" value="PHAGE INTEGRASE-RELATED"/>
    <property type="match status" value="1"/>
</dbReference>
<proteinExistence type="predicted"/>
<feature type="domain" description="Core-binding (CB)" evidence="6">
    <location>
        <begin position="23"/>
        <end position="115"/>
    </location>
</feature>
<dbReference type="Pfam" id="PF02899">
    <property type="entry name" value="Phage_int_SAM_1"/>
    <property type="match status" value="1"/>
</dbReference>
<evidence type="ECO:0000256" key="4">
    <source>
        <dbReference type="SAM" id="MobiDB-lite"/>
    </source>
</evidence>
<dbReference type="PANTHER" id="PTHR30349:SF41">
    <property type="entry name" value="INTEGRASE_RECOMBINASE PROTEIN MJ0367-RELATED"/>
    <property type="match status" value="1"/>
</dbReference>
<dbReference type="InterPro" id="IPR050090">
    <property type="entry name" value="Tyrosine_recombinase_XerCD"/>
</dbReference>
<dbReference type="GO" id="GO:0015074">
    <property type="term" value="P:DNA integration"/>
    <property type="evidence" value="ECO:0007669"/>
    <property type="project" value="UniProtKB-KW"/>
</dbReference>
<keyword evidence="3" id="KW-0233">DNA recombination</keyword>
<dbReference type="PROSITE" id="PS51898">
    <property type="entry name" value="TYR_RECOMBINASE"/>
    <property type="match status" value="1"/>
</dbReference>
<dbReference type="InterPro" id="IPR044068">
    <property type="entry name" value="CB"/>
</dbReference>
<evidence type="ECO:0000313" key="7">
    <source>
        <dbReference type="EMBL" id="SVC27749.1"/>
    </source>
</evidence>
<evidence type="ECO:0000259" key="6">
    <source>
        <dbReference type="PROSITE" id="PS51900"/>
    </source>
</evidence>